<proteinExistence type="predicted"/>
<evidence type="ECO:0008006" key="4">
    <source>
        <dbReference type="Google" id="ProtNLM"/>
    </source>
</evidence>
<gene>
    <name evidence="3" type="ORF">M514_12907</name>
</gene>
<evidence type="ECO:0000259" key="2">
    <source>
        <dbReference type="Pfam" id="PF18701"/>
    </source>
</evidence>
<dbReference type="GO" id="GO:0003676">
    <property type="term" value="F:nucleic acid binding"/>
    <property type="evidence" value="ECO:0007669"/>
    <property type="project" value="InterPro"/>
</dbReference>
<feature type="domain" description="Integrase zinc-binding" evidence="1">
    <location>
        <begin position="69"/>
        <end position="120"/>
    </location>
</feature>
<evidence type="ECO:0000259" key="1">
    <source>
        <dbReference type="Pfam" id="PF17921"/>
    </source>
</evidence>
<reference evidence="3" key="1">
    <citation type="journal article" date="2014" name="Nat. Genet.">
        <title>Genome and transcriptome of the porcine whipworm Trichuris suis.</title>
        <authorList>
            <person name="Jex A.R."/>
            <person name="Nejsum P."/>
            <person name="Schwarz E.M."/>
            <person name="Hu L."/>
            <person name="Young N.D."/>
            <person name="Hall R.S."/>
            <person name="Korhonen P.K."/>
            <person name="Liao S."/>
            <person name="Thamsborg S."/>
            <person name="Xia J."/>
            <person name="Xu P."/>
            <person name="Wang S."/>
            <person name="Scheerlinck J.P."/>
            <person name="Hofmann A."/>
            <person name="Sternberg P.W."/>
            <person name="Wang J."/>
            <person name="Gasser R.B."/>
        </authorList>
    </citation>
    <scope>NUCLEOTIDE SEQUENCE [LARGE SCALE GENOMIC DNA]</scope>
    <source>
        <strain evidence="3">DCEP-RM93F</strain>
    </source>
</reference>
<dbReference type="Proteomes" id="UP000030758">
    <property type="component" value="Unassembled WGS sequence"/>
</dbReference>
<dbReference type="InterPro" id="IPR041588">
    <property type="entry name" value="Integrase_H2C2"/>
</dbReference>
<dbReference type="PANTHER" id="PTHR47331">
    <property type="entry name" value="PHD-TYPE DOMAIN-CONTAINING PROTEIN"/>
    <property type="match status" value="1"/>
</dbReference>
<sequence>MILIRKAQNQAYSKEITALRRQRDLAADSSLIKLMPFVDTRQILCVGGRLENAPIPLDSRHPVILPRTHRLTELIIWDTHDRLAHASADRTLHEIRKLYWIPKGRTTVRRILNRCLKCKRLYAFPKTPKMAALPKFRLTPGLPAFTHCGVDYFGPFEVNIFRRMVKRWACLFTCLTTRAVHLEVAYTLDTDSFLSVLFRFEQRRETPAAYWSDNGTNIVGAKREIQECIQRLDHAKIAETLSIRRVSWHFNPPAAPHMGGAWEALIRSAKRALTAIFYKRTLTDEILLTALCYVENLLNGRPLAYAPSETREMEVLTLHHLLTGRSQPNFPPDLFADSDFTFRKRWRYAQALATHFWRRWMKEYVPSLIGRGKWTKNERNMSVGDIVVLVDPNSPRGSWPLGRITTVYYGKDGVVRSADVALALTTTRRSVNKLLLLQEAD</sequence>
<dbReference type="Pfam" id="PF18701">
    <property type="entry name" value="DUF5641"/>
    <property type="match status" value="1"/>
</dbReference>
<dbReference type="InterPro" id="IPR036397">
    <property type="entry name" value="RNaseH_sf"/>
</dbReference>
<dbReference type="EMBL" id="KL367553">
    <property type="protein sequence ID" value="KFD64595.1"/>
    <property type="molecule type" value="Genomic_DNA"/>
</dbReference>
<evidence type="ECO:0000313" key="3">
    <source>
        <dbReference type="EMBL" id="KFD64595.1"/>
    </source>
</evidence>
<protein>
    <recommendedName>
        <fullName evidence="4">Integrase catalytic domain-containing protein</fullName>
    </recommendedName>
</protein>
<dbReference type="InterPro" id="IPR040676">
    <property type="entry name" value="DUF5641"/>
</dbReference>
<feature type="domain" description="DUF5641" evidence="2">
    <location>
        <begin position="344"/>
        <end position="437"/>
    </location>
</feature>
<dbReference type="Gene3D" id="3.30.420.10">
    <property type="entry name" value="Ribonuclease H-like superfamily/Ribonuclease H"/>
    <property type="match status" value="1"/>
</dbReference>
<organism evidence="3">
    <name type="scientific">Trichuris suis</name>
    <name type="common">pig whipworm</name>
    <dbReference type="NCBI Taxonomy" id="68888"/>
    <lineage>
        <taxon>Eukaryota</taxon>
        <taxon>Metazoa</taxon>
        <taxon>Ecdysozoa</taxon>
        <taxon>Nematoda</taxon>
        <taxon>Enoplea</taxon>
        <taxon>Dorylaimia</taxon>
        <taxon>Trichinellida</taxon>
        <taxon>Trichuridae</taxon>
        <taxon>Trichuris</taxon>
    </lineage>
</organism>
<dbReference type="Gene3D" id="1.10.340.70">
    <property type="match status" value="1"/>
</dbReference>
<dbReference type="PANTHER" id="PTHR47331:SF1">
    <property type="entry name" value="GAG-LIKE PROTEIN"/>
    <property type="match status" value="1"/>
</dbReference>
<accession>A0A085N549</accession>
<dbReference type="Pfam" id="PF17921">
    <property type="entry name" value="Integrase_H2C2"/>
    <property type="match status" value="1"/>
</dbReference>
<dbReference type="AlphaFoldDB" id="A0A085N549"/>
<dbReference type="InterPro" id="IPR012337">
    <property type="entry name" value="RNaseH-like_sf"/>
</dbReference>
<dbReference type="SUPFAM" id="SSF53098">
    <property type="entry name" value="Ribonuclease H-like"/>
    <property type="match status" value="1"/>
</dbReference>
<name>A0A085N549_9BILA</name>